<dbReference type="GO" id="GO:0006777">
    <property type="term" value="P:Mo-molybdopterin cofactor biosynthetic process"/>
    <property type="evidence" value="ECO:0007669"/>
    <property type="project" value="UniProtKB-UniRule"/>
</dbReference>
<evidence type="ECO:0000256" key="1">
    <source>
        <dbReference type="ARBA" id="ARBA00001946"/>
    </source>
</evidence>
<dbReference type="Gene3D" id="3.40.980.10">
    <property type="entry name" value="MoaB/Mog-like domain"/>
    <property type="match status" value="1"/>
</dbReference>
<keyword evidence="6 11" id="KW-0808">Transferase</keyword>
<dbReference type="InterPro" id="IPR038987">
    <property type="entry name" value="MoeA-like"/>
</dbReference>
<keyword evidence="5 11" id="KW-0500">Molybdenum</keyword>
<evidence type="ECO:0000256" key="6">
    <source>
        <dbReference type="ARBA" id="ARBA00022679"/>
    </source>
</evidence>
<dbReference type="InterPro" id="IPR036135">
    <property type="entry name" value="MoeA_linker/N_sf"/>
</dbReference>
<reference evidence="13 14" key="1">
    <citation type="submission" date="2015-09" db="EMBL/GenBank/DDBJ databases">
        <title>Identification and resolution of microdiversity through metagenomic sequencing of parallel consortia.</title>
        <authorList>
            <person name="Nelson W.C."/>
            <person name="Romine M.F."/>
            <person name="Lindemann S.R."/>
        </authorList>
    </citation>
    <scope>NUCLEOTIDE SEQUENCE [LARGE SCALE GENOMIC DNA]</scope>
    <source>
        <strain evidence="13">Ana</strain>
    </source>
</reference>
<evidence type="ECO:0000313" key="14">
    <source>
        <dbReference type="Proteomes" id="UP000050465"/>
    </source>
</evidence>
<dbReference type="EC" id="2.10.1.1" evidence="11"/>
<dbReference type="PANTHER" id="PTHR10192">
    <property type="entry name" value="MOLYBDOPTERIN BIOSYNTHESIS PROTEIN"/>
    <property type="match status" value="1"/>
</dbReference>
<evidence type="ECO:0000256" key="8">
    <source>
        <dbReference type="ARBA" id="ARBA00022842"/>
    </source>
</evidence>
<dbReference type="Pfam" id="PF00994">
    <property type="entry name" value="MoCF_biosynth"/>
    <property type="match status" value="1"/>
</dbReference>
<dbReference type="PATRIC" id="fig|1666911.3.peg.2350"/>
<dbReference type="GO" id="GO:0005829">
    <property type="term" value="C:cytosol"/>
    <property type="evidence" value="ECO:0007669"/>
    <property type="project" value="TreeGrafter"/>
</dbReference>
<organism evidence="13 14">
    <name type="scientific">Phormidesmis priestleyi Ana</name>
    <dbReference type="NCBI Taxonomy" id="1666911"/>
    <lineage>
        <taxon>Bacteria</taxon>
        <taxon>Bacillati</taxon>
        <taxon>Cyanobacteriota</taxon>
        <taxon>Cyanophyceae</taxon>
        <taxon>Leptolyngbyales</taxon>
        <taxon>Leptolyngbyaceae</taxon>
        <taxon>Phormidesmis</taxon>
    </lineage>
</organism>
<dbReference type="SMART" id="SM00852">
    <property type="entry name" value="MoCF_biosynth"/>
    <property type="match status" value="1"/>
</dbReference>
<dbReference type="NCBIfam" id="TIGR00177">
    <property type="entry name" value="molyb_syn"/>
    <property type="match status" value="1"/>
</dbReference>
<dbReference type="FunFam" id="2.170.190.11:FF:000001">
    <property type="entry name" value="Molybdopterin molybdenumtransferase"/>
    <property type="match status" value="1"/>
</dbReference>
<evidence type="ECO:0000256" key="11">
    <source>
        <dbReference type="RuleBase" id="RU365090"/>
    </source>
</evidence>
<evidence type="ECO:0000256" key="9">
    <source>
        <dbReference type="ARBA" id="ARBA00023150"/>
    </source>
</evidence>
<feature type="domain" description="MoaB/Mog" evidence="12">
    <location>
        <begin position="186"/>
        <end position="328"/>
    </location>
</feature>
<proteinExistence type="inferred from homology"/>
<dbReference type="SUPFAM" id="SSF53218">
    <property type="entry name" value="Molybdenum cofactor biosynthesis proteins"/>
    <property type="match status" value="1"/>
</dbReference>
<dbReference type="SUPFAM" id="SSF63882">
    <property type="entry name" value="MoeA N-terminal region -like"/>
    <property type="match status" value="1"/>
</dbReference>
<comment type="caution">
    <text evidence="13">The sequence shown here is derived from an EMBL/GenBank/DDBJ whole genome shotgun (WGS) entry which is preliminary data.</text>
</comment>
<dbReference type="UniPathway" id="UPA00344"/>
<evidence type="ECO:0000313" key="13">
    <source>
        <dbReference type="EMBL" id="KPQ32973.1"/>
    </source>
</evidence>
<accession>A0A0P8BGX6</accession>
<protein>
    <recommendedName>
        <fullName evidence="11">Molybdopterin molybdenumtransferase</fullName>
        <ecNumber evidence="11">2.10.1.1</ecNumber>
    </recommendedName>
</protein>
<dbReference type="Pfam" id="PF03454">
    <property type="entry name" value="MoeA_C"/>
    <property type="match status" value="1"/>
</dbReference>
<name>A0A0P8BGX6_9CYAN</name>
<dbReference type="InterPro" id="IPR036688">
    <property type="entry name" value="MoeA_C_domain_IV_sf"/>
</dbReference>
<evidence type="ECO:0000256" key="10">
    <source>
        <dbReference type="ARBA" id="ARBA00047317"/>
    </source>
</evidence>
<evidence type="ECO:0000256" key="7">
    <source>
        <dbReference type="ARBA" id="ARBA00022723"/>
    </source>
</evidence>
<keyword evidence="9 11" id="KW-0501">Molybdenum cofactor biosynthesis</keyword>
<dbReference type="PROSITE" id="PS01079">
    <property type="entry name" value="MOCF_BIOSYNTHESIS_2"/>
    <property type="match status" value="1"/>
</dbReference>
<dbReference type="NCBIfam" id="NF045515">
    <property type="entry name" value="Glp_gephyrin"/>
    <property type="match status" value="1"/>
</dbReference>
<dbReference type="InterPro" id="IPR008284">
    <property type="entry name" value="MoCF_biosynth_CS"/>
</dbReference>
<evidence type="ECO:0000256" key="5">
    <source>
        <dbReference type="ARBA" id="ARBA00022505"/>
    </source>
</evidence>
<dbReference type="GO" id="GO:0046872">
    <property type="term" value="F:metal ion binding"/>
    <property type="evidence" value="ECO:0007669"/>
    <property type="project" value="UniProtKB-UniRule"/>
</dbReference>
<dbReference type="Pfam" id="PF03453">
    <property type="entry name" value="MoeA_N"/>
    <property type="match status" value="1"/>
</dbReference>
<comment type="similarity">
    <text evidence="4 11">Belongs to the MoeA family.</text>
</comment>
<dbReference type="InterPro" id="IPR001453">
    <property type="entry name" value="MoaB/Mog_dom"/>
</dbReference>
<keyword evidence="8 11" id="KW-0460">Magnesium</keyword>
<dbReference type="InterPro" id="IPR005110">
    <property type="entry name" value="MoeA_linker/N"/>
</dbReference>
<comment type="catalytic activity">
    <reaction evidence="10">
        <text>adenylyl-molybdopterin + molybdate = Mo-molybdopterin + AMP + H(+)</text>
        <dbReference type="Rhea" id="RHEA:35047"/>
        <dbReference type="ChEBI" id="CHEBI:15378"/>
        <dbReference type="ChEBI" id="CHEBI:36264"/>
        <dbReference type="ChEBI" id="CHEBI:62727"/>
        <dbReference type="ChEBI" id="CHEBI:71302"/>
        <dbReference type="ChEBI" id="CHEBI:456215"/>
        <dbReference type="EC" id="2.10.1.1"/>
    </reaction>
</comment>
<dbReference type="PANTHER" id="PTHR10192:SF5">
    <property type="entry name" value="GEPHYRIN"/>
    <property type="match status" value="1"/>
</dbReference>
<dbReference type="Gene3D" id="2.170.190.11">
    <property type="entry name" value="Molybdopterin biosynthesis moea protein, domain 3"/>
    <property type="match status" value="1"/>
</dbReference>
<dbReference type="CDD" id="cd00887">
    <property type="entry name" value="MoeA"/>
    <property type="match status" value="1"/>
</dbReference>
<comment type="function">
    <text evidence="2 11">Catalyzes the insertion of molybdate into adenylated molybdopterin with the concomitant release of AMP.</text>
</comment>
<evidence type="ECO:0000259" key="12">
    <source>
        <dbReference type="SMART" id="SM00852"/>
    </source>
</evidence>
<evidence type="ECO:0000256" key="4">
    <source>
        <dbReference type="ARBA" id="ARBA00010763"/>
    </source>
</evidence>
<dbReference type="STRING" id="1666911.HLUCCA11_19965"/>
<dbReference type="FunFam" id="3.40.980.10:FF:000004">
    <property type="entry name" value="Molybdopterin molybdenumtransferase"/>
    <property type="match status" value="1"/>
</dbReference>
<sequence>MFTAIEAERLIFTLVDPIQTVEQLRLDQVSGWGAADCLGRVLAAQVVSPLDFPHWDNSAMDGYALRSKDVQQVPATLQIVEEIPAGKRPTQALNPGQAARIMTGAMMPEGADTVVMQEETERSANGQSVTILQAPKAQSFVRRRGSFARVGDVLLAAGEVIGSAEMALLSAAQQTQIPVFRRPRVAILSTGSELVRPDQSLQPGQIVDSNQYALAALVAQTGAVPVLLGIVEDNRDAVKRAIATAINPAMHQCDMVLSSGGVSVGDYDYIDDVLAELGATLHIQAVAIKPGKPLTVATLGSKLYFGLPGNPASAMVGFWRFVAGAIAKLSGRVGPWSPDFVWATTTMPLMAGGRRETYLWGHLQMGDSGYEFSRAAGGHSSGNLVNLVRISGLAMVPMGETQIAAGEKVKVLKL</sequence>
<dbReference type="Gene3D" id="3.90.105.10">
    <property type="entry name" value="Molybdopterin biosynthesis moea protein, domain 2"/>
    <property type="match status" value="1"/>
</dbReference>
<comment type="cofactor">
    <cofactor evidence="1 11">
        <name>Mg(2+)</name>
        <dbReference type="ChEBI" id="CHEBI:18420"/>
    </cofactor>
</comment>
<dbReference type="Proteomes" id="UP000050465">
    <property type="component" value="Unassembled WGS sequence"/>
</dbReference>
<evidence type="ECO:0000256" key="3">
    <source>
        <dbReference type="ARBA" id="ARBA00005046"/>
    </source>
</evidence>
<dbReference type="EMBL" id="LJZR01000041">
    <property type="protein sequence ID" value="KPQ32973.1"/>
    <property type="molecule type" value="Genomic_DNA"/>
</dbReference>
<comment type="pathway">
    <text evidence="3 11">Cofactor biosynthesis; molybdopterin biosynthesis.</text>
</comment>
<dbReference type="GO" id="GO:0061599">
    <property type="term" value="F:molybdopterin molybdotransferase activity"/>
    <property type="evidence" value="ECO:0007669"/>
    <property type="project" value="UniProtKB-UniRule"/>
</dbReference>
<keyword evidence="7 11" id="KW-0479">Metal-binding</keyword>
<dbReference type="SUPFAM" id="SSF63867">
    <property type="entry name" value="MoeA C-terminal domain-like"/>
    <property type="match status" value="1"/>
</dbReference>
<dbReference type="InterPro" id="IPR036425">
    <property type="entry name" value="MoaB/Mog-like_dom_sf"/>
</dbReference>
<dbReference type="AlphaFoldDB" id="A0A0P8BGX6"/>
<evidence type="ECO:0000256" key="2">
    <source>
        <dbReference type="ARBA" id="ARBA00002901"/>
    </source>
</evidence>
<gene>
    <name evidence="13" type="primary">moeA</name>
    <name evidence="13" type="ORF">HLUCCA11_19965</name>
</gene>
<dbReference type="InterPro" id="IPR005111">
    <property type="entry name" value="MoeA_C_domain_IV"/>
</dbReference>
<dbReference type="Gene3D" id="2.40.340.10">
    <property type="entry name" value="MoeA, C-terminal, domain IV"/>
    <property type="match status" value="1"/>
</dbReference>